<dbReference type="EMBL" id="AUZZ01003310">
    <property type="protein sequence ID" value="EQD57311.1"/>
    <property type="molecule type" value="Genomic_DNA"/>
</dbReference>
<reference evidence="7" key="1">
    <citation type="submission" date="2013-08" db="EMBL/GenBank/DDBJ databases">
        <authorList>
            <person name="Mendez C."/>
            <person name="Richter M."/>
            <person name="Ferrer M."/>
            <person name="Sanchez J."/>
        </authorList>
    </citation>
    <scope>NUCLEOTIDE SEQUENCE</scope>
</reference>
<keyword evidence="1" id="KW-1003">Cell membrane</keyword>
<dbReference type="Pfam" id="PF04977">
    <property type="entry name" value="DivIC"/>
    <property type="match status" value="1"/>
</dbReference>
<evidence type="ECO:0000313" key="7">
    <source>
        <dbReference type="EMBL" id="EQD57311.1"/>
    </source>
</evidence>
<accession>T1A9F4</accession>
<evidence type="ECO:0000256" key="6">
    <source>
        <dbReference type="ARBA" id="ARBA00023306"/>
    </source>
</evidence>
<dbReference type="PANTHER" id="PTHR37485:SF1">
    <property type="entry name" value="CELL DIVISION PROTEIN FTSB"/>
    <property type="match status" value="1"/>
</dbReference>
<comment type="caution">
    <text evidence="7">The sequence shown here is derived from an EMBL/GenBank/DDBJ whole genome shotgun (WGS) entry which is preliminary data.</text>
</comment>
<keyword evidence="3" id="KW-0812">Transmembrane</keyword>
<dbReference type="InterPro" id="IPR007060">
    <property type="entry name" value="FtsL/DivIC"/>
</dbReference>
<organism evidence="7">
    <name type="scientific">mine drainage metagenome</name>
    <dbReference type="NCBI Taxonomy" id="410659"/>
    <lineage>
        <taxon>unclassified sequences</taxon>
        <taxon>metagenomes</taxon>
        <taxon>ecological metagenomes</taxon>
    </lineage>
</organism>
<evidence type="ECO:0000256" key="2">
    <source>
        <dbReference type="ARBA" id="ARBA00022618"/>
    </source>
</evidence>
<dbReference type="InterPro" id="IPR023081">
    <property type="entry name" value="Cell_div_FtsB"/>
</dbReference>
<proteinExistence type="inferred from homology"/>
<keyword evidence="2" id="KW-0132">Cell division</keyword>
<keyword evidence="4" id="KW-1133">Transmembrane helix</keyword>
<dbReference type="GO" id="GO:0043093">
    <property type="term" value="P:FtsZ-dependent cytokinesis"/>
    <property type="evidence" value="ECO:0007669"/>
    <property type="project" value="TreeGrafter"/>
</dbReference>
<sequence>PPPLFAALLLLQYRIWVSSQGVRSVYRLERTVAAQEKLDHRLARRNAHLAAEVANLKSGTGAIEERARSELGMIGPHETFYMVVEPPRFPPRRATDSCATGW</sequence>
<gene>
    <name evidence="7" type="ORF">B2A_04863</name>
</gene>
<protein>
    <submittedName>
        <fullName evidence="7">Septum formation initiator</fullName>
    </submittedName>
</protein>
<dbReference type="PANTHER" id="PTHR37485">
    <property type="entry name" value="CELL DIVISION PROTEIN FTSB"/>
    <property type="match status" value="1"/>
</dbReference>
<dbReference type="AlphaFoldDB" id="T1A9F4"/>
<dbReference type="GO" id="GO:0030428">
    <property type="term" value="C:cell septum"/>
    <property type="evidence" value="ECO:0007669"/>
    <property type="project" value="TreeGrafter"/>
</dbReference>
<dbReference type="HAMAP" id="MF_00599">
    <property type="entry name" value="FtsB"/>
    <property type="match status" value="1"/>
</dbReference>
<evidence type="ECO:0000256" key="4">
    <source>
        <dbReference type="ARBA" id="ARBA00022989"/>
    </source>
</evidence>
<feature type="non-terminal residue" evidence="7">
    <location>
        <position position="1"/>
    </location>
</feature>
<reference evidence="7" key="2">
    <citation type="journal article" date="2014" name="ISME J.">
        <title>Microbial stratification in low pH oxic and suboxic macroscopic growths along an acid mine drainage.</title>
        <authorList>
            <person name="Mendez-Garcia C."/>
            <person name="Mesa V."/>
            <person name="Sprenger R.R."/>
            <person name="Richter M."/>
            <person name="Diez M.S."/>
            <person name="Solano J."/>
            <person name="Bargiela R."/>
            <person name="Golyshina O.V."/>
            <person name="Manteca A."/>
            <person name="Ramos J.L."/>
            <person name="Gallego J.R."/>
            <person name="Llorente I."/>
            <person name="Martins Dos Santos V.A."/>
            <person name="Jensen O.N."/>
            <person name="Pelaez A.I."/>
            <person name="Sanchez J."/>
            <person name="Ferrer M."/>
        </authorList>
    </citation>
    <scope>NUCLEOTIDE SEQUENCE</scope>
</reference>
<evidence type="ECO:0000256" key="5">
    <source>
        <dbReference type="ARBA" id="ARBA00023136"/>
    </source>
</evidence>
<evidence type="ECO:0000256" key="1">
    <source>
        <dbReference type="ARBA" id="ARBA00022475"/>
    </source>
</evidence>
<evidence type="ECO:0000256" key="3">
    <source>
        <dbReference type="ARBA" id="ARBA00022692"/>
    </source>
</evidence>
<name>T1A9F4_9ZZZZ</name>
<keyword evidence="5" id="KW-0472">Membrane</keyword>
<keyword evidence="6" id="KW-0131">Cell cycle</keyword>